<evidence type="ECO:0000313" key="4">
    <source>
        <dbReference type="Proteomes" id="UP000076079"/>
    </source>
</evidence>
<dbReference type="Proteomes" id="UP000076079">
    <property type="component" value="Chromosome"/>
</dbReference>
<evidence type="ECO:0000259" key="2">
    <source>
        <dbReference type="PROSITE" id="PS50914"/>
    </source>
</evidence>
<dbReference type="KEGG" id="abac:LuPra_00501"/>
<dbReference type="Pfam" id="PF04972">
    <property type="entry name" value="BON"/>
    <property type="match status" value="2"/>
</dbReference>
<name>A0A143PHU9_LUTPR</name>
<accession>A0A143PHU9</accession>
<dbReference type="STRING" id="1855912.LuPra_00501"/>
<reference evidence="3 4" key="1">
    <citation type="journal article" date="2016" name="Genome Announc.">
        <title>First Complete Genome Sequence of a Subdivision 6 Acidobacterium Strain.</title>
        <authorList>
            <person name="Huang S."/>
            <person name="Vieira S."/>
            <person name="Bunk B."/>
            <person name="Riedel T."/>
            <person name="Sproer C."/>
            <person name="Overmann J."/>
        </authorList>
    </citation>
    <scope>NUCLEOTIDE SEQUENCE [LARGE SCALE GENOMIC DNA]</scope>
    <source>
        <strain evidence="4">DSM 100886 HEG_-6_39</strain>
    </source>
</reference>
<keyword evidence="4" id="KW-1185">Reference proteome</keyword>
<evidence type="ECO:0000313" key="3">
    <source>
        <dbReference type="EMBL" id="AMY07334.1"/>
    </source>
</evidence>
<sequence length="186" mass="20872" precursor="true">MIRHLHFAGAGLLLLALSGAARAEDIPERKDFQVFQGVARQVQQYVNFTVFDSVNATVQDGVVTLTGKVTMPFKVEDLTRRVSRVEGVRKVDNQIQVLPVSRFDEELRLRIARAIYGNPSFWHYASMANPPIHIVVDQGRVKLEGTVNNHVERMLAQSLAIGFGEFSVENGLKTDAERQVELEQID</sequence>
<gene>
    <name evidence="3" type="ORF">LuPra_00501</name>
</gene>
<feature type="domain" description="BON" evidence="2">
    <location>
        <begin position="30"/>
        <end position="99"/>
    </location>
</feature>
<keyword evidence="1" id="KW-0732">Signal</keyword>
<proteinExistence type="predicted"/>
<dbReference type="RefSeq" id="WP_110169298.1">
    <property type="nucleotide sequence ID" value="NZ_CP015136.1"/>
</dbReference>
<dbReference type="AlphaFoldDB" id="A0A143PHU9"/>
<dbReference type="Gene3D" id="3.30.1340.30">
    <property type="match status" value="1"/>
</dbReference>
<feature type="chain" id="PRO_5007511431" evidence="1">
    <location>
        <begin position="24"/>
        <end position="186"/>
    </location>
</feature>
<organism evidence="3 4">
    <name type="scientific">Luteitalea pratensis</name>
    <dbReference type="NCBI Taxonomy" id="1855912"/>
    <lineage>
        <taxon>Bacteria</taxon>
        <taxon>Pseudomonadati</taxon>
        <taxon>Acidobacteriota</taxon>
        <taxon>Vicinamibacteria</taxon>
        <taxon>Vicinamibacterales</taxon>
        <taxon>Vicinamibacteraceae</taxon>
        <taxon>Luteitalea</taxon>
    </lineage>
</organism>
<dbReference type="OrthoDB" id="114273at2"/>
<evidence type="ECO:0000256" key="1">
    <source>
        <dbReference type="SAM" id="SignalP"/>
    </source>
</evidence>
<keyword evidence="3" id="KW-0449">Lipoprotein</keyword>
<dbReference type="PROSITE" id="PS50914">
    <property type="entry name" value="BON"/>
    <property type="match status" value="1"/>
</dbReference>
<dbReference type="InterPro" id="IPR007055">
    <property type="entry name" value="BON_dom"/>
</dbReference>
<feature type="signal peptide" evidence="1">
    <location>
        <begin position="1"/>
        <end position="23"/>
    </location>
</feature>
<reference evidence="4" key="2">
    <citation type="submission" date="2016-04" db="EMBL/GenBank/DDBJ databases">
        <title>First Complete Genome Sequence of a Subdivision 6 Acidobacterium.</title>
        <authorList>
            <person name="Huang S."/>
            <person name="Vieira S."/>
            <person name="Bunk B."/>
            <person name="Riedel T."/>
            <person name="Sproeer C."/>
            <person name="Overmann J."/>
        </authorList>
    </citation>
    <scope>NUCLEOTIDE SEQUENCE [LARGE SCALE GENOMIC DNA]</scope>
    <source>
        <strain evidence="4">DSM 100886 HEG_-6_39</strain>
    </source>
</reference>
<dbReference type="EMBL" id="CP015136">
    <property type="protein sequence ID" value="AMY07334.1"/>
    <property type="molecule type" value="Genomic_DNA"/>
</dbReference>
<protein>
    <submittedName>
        <fullName evidence="3">Putative periplasmic or secreted lipoprotein</fullName>
    </submittedName>
</protein>